<reference evidence="2" key="1">
    <citation type="submission" date="2022-08" db="EMBL/GenBank/DDBJ databases">
        <authorList>
            <consortium name="DOE Joint Genome Institute"/>
            <person name="Min B."/>
            <person name="Sierra-Patev S."/>
            <person name="Naranjo-Ortiz M."/>
            <person name="Looney B."/>
            <person name="Konkel Z."/>
            <person name="Slot J.C."/>
            <person name="Sakamoto Y."/>
            <person name="Steenwyk J.L."/>
            <person name="Rokas A."/>
            <person name="Carro J."/>
            <person name="Camarero S."/>
            <person name="Ferreira P."/>
            <person name="Molpeceres G."/>
            <person name="Ruiz-duenas F.J."/>
            <person name="Serrano A."/>
            <person name="Henrissat B."/>
            <person name="Drula E."/>
            <person name="Hughes K.W."/>
            <person name="Mata J.L."/>
            <person name="Ishikawa N.K."/>
            <person name="Vargas-Isla R."/>
            <person name="Ushijima S."/>
            <person name="Smith C.A."/>
            <person name="Ahrendt S."/>
            <person name="Andreopoulos W."/>
            <person name="He G."/>
            <person name="LaButti K."/>
            <person name="Lipzen A."/>
            <person name="Ng V."/>
            <person name="Riley R."/>
            <person name="Sandor L."/>
            <person name="Barry K."/>
            <person name="Martinez A.T."/>
            <person name="Xiao Y."/>
            <person name="Gibbons J.G."/>
            <person name="Terashima K."/>
            <person name="Hibbett D.S."/>
            <person name="Grigoriev I.V."/>
        </authorList>
    </citation>
    <scope>NUCLEOTIDE SEQUENCE</scope>
    <source>
        <strain evidence="2">ET3784</strain>
    </source>
</reference>
<accession>A0AA38MUS9</accession>
<gene>
    <name evidence="2" type="ORF">DFJ43DRAFT_1106590</name>
</gene>
<reference evidence="2" key="2">
    <citation type="journal article" date="2023" name="Proc. Natl. Acad. Sci. U.S.A.">
        <title>A global phylogenomic analysis of the shiitake genus Lentinula.</title>
        <authorList>
            <person name="Sierra-Patev S."/>
            <person name="Min B."/>
            <person name="Naranjo-Ortiz M."/>
            <person name="Looney B."/>
            <person name="Konkel Z."/>
            <person name="Slot J.C."/>
            <person name="Sakamoto Y."/>
            <person name="Steenwyk J.L."/>
            <person name="Rokas A."/>
            <person name="Carro J."/>
            <person name="Camarero S."/>
            <person name="Ferreira P."/>
            <person name="Molpeceres G."/>
            <person name="Ruiz-Duenas F.J."/>
            <person name="Serrano A."/>
            <person name="Henrissat B."/>
            <person name="Drula E."/>
            <person name="Hughes K.W."/>
            <person name="Mata J.L."/>
            <person name="Ishikawa N.K."/>
            <person name="Vargas-Isla R."/>
            <person name="Ushijima S."/>
            <person name="Smith C.A."/>
            <person name="Donoghue J."/>
            <person name="Ahrendt S."/>
            <person name="Andreopoulos W."/>
            <person name="He G."/>
            <person name="LaButti K."/>
            <person name="Lipzen A."/>
            <person name="Ng V."/>
            <person name="Riley R."/>
            <person name="Sandor L."/>
            <person name="Barry K."/>
            <person name="Martinez A.T."/>
            <person name="Xiao Y."/>
            <person name="Gibbons J.G."/>
            <person name="Terashima K."/>
            <person name="Grigoriev I.V."/>
            <person name="Hibbett D."/>
        </authorList>
    </citation>
    <scope>NUCLEOTIDE SEQUENCE</scope>
    <source>
        <strain evidence="2">ET3784</strain>
    </source>
</reference>
<evidence type="ECO:0000259" key="1">
    <source>
        <dbReference type="Pfam" id="PF12697"/>
    </source>
</evidence>
<organism evidence="2 3">
    <name type="scientific">Lentinula guzmanii</name>
    <dbReference type="NCBI Taxonomy" id="2804957"/>
    <lineage>
        <taxon>Eukaryota</taxon>
        <taxon>Fungi</taxon>
        <taxon>Dikarya</taxon>
        <taxon>Basidiomycota</taxon>
        <taxon>Agaricomycotina</taxon>
        <taxon>Agaricomycetes</taxon>
        <taxon>Agaricomycetidae</taxon>
        <taxon>Agaricales</taxon>
        <taxon>Marasmiineae</taxon>
        <taxon>Omphalotaceae</taxon>
        <taxon>Lentinula</taxon>
    </lineage>
</organism>
<evidence type="ECO:0000313" key="3">
    <source>
        <dbReference type="Proteomes" id="UP001176059"/>
    </source>
</evidence>
<dbReference type="SUPFAM" id="SSF53474">
    <property type="entry name" value="alpha/beta-Hydrolases"/>
    <property type="match status" value="1"/>
</dbReference>
<comment type="caution">
    <text evidence="2">The sequence shown here is derived from an EMBL/GenBank/DDBJ whole genome shotgun (WGS) entry which is preliminary data.</text>
</comment>
<protein>
    <recommendedName>
        <fullName evidence="1">AB hydrolase-1 domain-containing protein</fullName>
    </recommendedName>
</protein>
<dbReference type="InterPro" id="IPR029058">
    <property type="entry name" value="AB_hydrolase_fold"/>
</dbReference>
<dbReference type="Pfam" id="PF12697">
    <property type="entry name" value="Abhydrolase_6"/>
    <property type="match status" value="1"/>
</dbReference>
<keyword evidence="3" id="KW-1185">Reference proteome</keyword>
<dbReference type="InterPro" id="IPR000073">
    <property type="entry name" value="AB_hydrolase_1"/>
</dbReference>
<name>A0AA38MUS9_9AGAR</name>
<feature type="domain" description="AB hydrolase-1" evidence="1">
    <location>
        <begin position="128"/>
        <end position="306"/>
    </location>
</feature>
<dbReference type="EMBL" id="JANVFO010000110">
    <property type="protein sequence ID" value="KAJ3712338.1"/>
    <property type="molecule type" value="Genomic_DNA"/>
</dbReference>
<dbReference type="Proteomes" id="UP001176059">
    <property type="component" value="Unassembled WGS sequence"/>
</dbReference>
<dbReference type="AlphaFoldDB" id="A0AA38MUS9"/>
<sequence>MINFSITNGRFKLFTGFLSLSTPQFELKCKETYCLSTLSLSSTHPSLQADSFCQSLMPPLFKLQISSFVFDAPQVQHLEDTTSSSISSFSANVSQDHNIVEPSSSALKMTAKRYTLGFSGDNTFGLTLLFAHGVGSHKEQWEPTIERIFLTQAAKHRHQQIREAWSFDWQNHGDTALVNEEALKDRPEGVSIYVWASAITDFVRSPRMAGHRIVPLGHSAGAGAMMLTMRSFPLSRLPYVSLILVEPTMITREMFEAHFDDRIRSMEMLVGATEVRRDVWPDREEAFRWLSRRFPFRTWDPRVVRLLVVGLTRNMVFTRNHQSPRR</sequence>
<proteinExistence type="predicted"/>
<dbReference type="Gene3D" id="3.40.50.1820">
    <property type="entry name" value="alpha/beta hydrolase"/>
    <property type="match status" value="1"/>
</dbReference>
<evidence type="ECO:0000313" key="2">
    <source>
        <dbReference type="EMBL" id="KAJ3712338.1"/>
    </source>
</evidence>